<dbReference type="AlphaFoldDB" id="A7A6S8"/>
<evidence type="ECO:0000313" key="2">
    <source>
        <dbReference type="EMBL" id="EDN82511.1"/>
    </source>
</evidence>
<feature type="region of interest" description="Disordered" evidence="1">
    <location>
        <begin position="47"/>
        <end position="96"/>
    </location>
</feature>
<dbReference type="Proteomes" id="UP000003773">
    <property type="component" value="Unassembled WGS sequence"/>
</dbReference>
<accession>A7A6S8</accession>
<comment type="caution">
    <text evidence="2">The sequence shown here is derived from an EMBL/GenBank/DDBJ whole genome shotgun (WGS) entry which is preliminary data.</text>
</comment>
<dbReference type="EMBL" id="AAXD02000052">
    <property type="protein sequence ID" value="EDN82511.1"/>
    <property type="molecule type" value="Genomic_DNA"/>
</dbReference>
<evidence type="ECO:0000256" key="1">
    <source>
        <dbReference type="SAM" id="MobiDB-lite"/>
    </source>
</evidence>
<reference evidence="2 3" key="2">
    <citation type="submission" date="2007-05" db="EMBL/GenBank/DDBJ databases">
        <title>Draft genome sequence of Bifidobacterium adolescentis (L2-32).</title>
        <authorList>
            <person name="Sudarsanam P."/>
            <person name="Ley R."/>
            <person name="Guruge J."/>
            <person name="Turnbaugh P.J."/>
            <person name="Mahowald M."/>
            <person name="Liep D."/>
            <person name="Gordon J."/>
        </authorList>
    </citation>
    <scope>NUCLEOTIDE SEQUENCE [LARGE SCALE GENOMIC DNA]</scope>
    <source>
        <strain evidence="2 3">L2-32</strain>
    </source>
</reference>
<organism evidence="2 3">
    <name type="scientific">Bifidobacterium adolescentis L2-32</name>
    <dbReference type="NCBI Taxonomy" id="411481"/>
    <lineage>
        <taxon>Bacteria</taxon>
        <taxon>Bacillati</taxon>
        <taxon>Actinomycetota</taxon>
        <taxon>Actinomycetes</taxon>
        <taxon>Bifidobacteriales</taxon>
        <taxon>Bifidobacteriaceae</taxon>
        <taxon>Bifidobacterium</taxon>
    </lineage>
</organism>
<evidence type="ECO:0000313" key="3">
    <source>
        <dbReference type="Proteomes" id="UP000003773"/>
    </source>
</evidence>
<name>A7A6S8_BIFAD</name>
<reference evidence="2 3" key="1">
    <citation type="submission" date="2007-04" db="EMBL/GenBank/DDBJ databases">
        <authorList>
            <person name="Fulton L."/>
            <person name="Clifton S."/>
            <person name="Fulton B."/>
            <person name="Xu J."/>
            <person name="Minx P."/>
            <person name="Pepin K.H."/>
            <person name="Johnson M."/>
            <person name="Thiruvilangam P."/>
            <person name="Bhonagiri V."/>
            <person name="Nash W.E."/>
            <person name="Mardis E.R."/>
            <person name="Wilson R.K."/>
        </authorList>
    </citation>
    <scope>NUCLEOTIDE SEQUENCE [LARGE SCALE GENOMIC DNA]</scope>
    <source>
        <strain evidence="2 3">L2-32</strain>
    </source>
</reference>
<dbReference type="HOGENOM" id="CLU_2354144_0_0_11"/>
<gene>
    <name evidence="2" type="ORF">BIFADO_01561</name>
</gene>
<feature type="compositionally biased region" description="Low complexity" evidence="1">
    <location>
        <begin position="71"/>
        <end position="83"/>
    </location>
</feature>
<sequence length="96" mass="10638">MDRDTSLSVRGYVFEAFSLGICRFIPPYCFFGRKNVSRFEKTAEISNRDTFRETPPLTYASPRTYAPPPATRLTAPARPAPGRHAVRTASPASPSS</sequence>
<proteinExistence type="predicted"/>
<protein>
    <submittedName>
        <fullName evidence="2">Uncharacterized protein</fullName>
    </submittedName>
</protein>